<organism evidence="1 2">
    <name type="scientific">Vibrio nereis</name>
    <dbReference type="NCBI Taxonomy" id="693"/>
    <lineage>
        <taxon>Bacteria</taxon>
        <taxon>Pseudomonadati</taxon>
        <taxon>Pseudomonadota</taxon>
        <taxon>Gammaproteobacteria</taxon>
        <taxon>Vibrionales</taxon>
        <taxon>Vibrionaceae</taxon>
        <taxon>Vibrio</taxon>
    </lineage>
</organism>
<proteinExistence type="predicted"/>
<evidence type="ECO:0000313" key="2">
    <source>
        <dbReference type="Proteomes" id="UP000037515"/>
    </source>
</evidence>
<reference evidence="2" key="1">
    <citation type="submission" date="2015-08" db="EMBL/GenBank/DDBJ databases">
        <title>Vibrio galatheae sp. nov., a novel member of the Vibrionaceae family isolated from the Solomon Islands.</title>
        <authorList>
            <person name="Giubergia S."/>
            <person name="Machado H."/>
            <person name="Mateiu R.V."/>
            <person name="Gram L."/>
        </authorList>
    </citation>
    <scope>NUCLEOTIDE SEQUENCE [LARGE SCALE GENOMIC DNA]</scope>
    <source>
        <strain evidence="2">DSM 19584</strain>
    </source>
</reference>
<dbReference type="AlphaFoldDB" id="A0A0M0HSF9"/>
<dbReference type="OrthoDB" id="5880124at2"/>
<protein>
    <submittedName>
        <fullName evidence="1">Uncharacterized protein</fullName>
    </submittedName>
</protein>
<comment type="caution">
    <text evidence="1">The sequence shown here is derived from an EMBL/GenBank/DDBJ whole genome shotgun (WGS) entry which is preliminary data.</text>
</comment>
<dbReference type="EMBL" id="LHPJ01000005">
    <property type="protein sequence ID" value="KOO04553.1"/>
    <property type="molecule type" value="Genomic_DNA"/>
</dbReference>
<name>A0A0M0HSF9_VIBNE</name>
<gene>
    <name evidence="1" type="ORF">AKJ17_06505</name>
</gene>
<evidence type="ECO:0000313" key="1">
    <source>
        <dbReference type="EMBL" id="KOO04553.1"/>
    </source>
</evidence>
<dbReference type="PATRIC" id="fig|693.5.peg.1328"/>
<dbReference type="Proteomes" id="UP000037515">
    <property type="component" value="Unassembled WGS sequence"/>
</dbReference>
<dbReference type="RefSeq" id="WP_156309810.1">
    <property type="nucleotide sequence ID" value="NZ_LHPJ01000005.1"/>
</dbReference>
<keyword evidence="2" id="KW-1185">Reference proteome</keyword>
<accession>A0A0M0HSF9</accession>
<sequence>METWNQTLKYQRKVDHWYNEQATKFNVFLKKHRHQVFLHQEFNTQELEMFWRPQKRNLHKIISQQIDASREVIRVLDYQSNRISEESRRVKSAQQRWYRISKQCEKDNQLANAATSLGYVKSNKALKADVTQLLSKMEQIKAIYQREVDILTWTKDEDKH</sequence>